<keyword evidence="1" id="KW-0862">Zinc</keyword>
<name>A0AB33KBB7_9ACTN</name>
<evidence type="ECO:0000256" key="1">
    <source>
        <dbReference type="PIRSR" id="PIRSR607822-1"/>
    </source>
</evidence>
<gene>
    <name evidence="2" type="ORF">KCMC57_61450</name>
</gene>
<dbReference type="Pfam" id="PF05147">
    <property type="entry name" value="LANC_like"/>
    <property type="match status" value="1"/>
</dbReference>
<dbReference type="GO" id="GO:0031179">
    <property type="term" value="P:peptide modification"/>
    <property type="evidence" value="ECO:0007669"/>
    <property type="project" value="InterPro"/>
</dbReference>
<dbReference type="InterPro" id="IPR007822">
    <property type="entry name" value="LANC-like"/>
</dbReference>
<keyword evidence="1" id="KW-0479">Metal-binding</keyword>
<sequence>MSSPPTPAVSGLPGIHRATPPAEFLDAAVRIADRLRRPEQVAEGVRADRPDGAPPWFWQAHGTAAGFAGLAVLFGCLDRALPDGGWDRVAHQHLTAAVEAAQQVEVLSLGLAEGVSGLAFTALLLDHDGLRYRRLRRTLDQHLADRLPGVLGGLGRPAQLSSPDLDLISGAAGISCYLVRRPETDALSALGTELREGLARCVTEGRLPRRPTNGAVDCGLAHGLPGVLAALAVARLRGAATPGAATALRAGADWLWAHRLTDARGPDWPADDTFPSPGPTHAAWCYGAPGVARSLLLTGRALRDPALRADALRAATAVCQRPDRVRRLVSPGFCHGTAGLAHLLRCTGLETGRADLVAEARRLVAELVTAFDPDARFGYRAGSPCLLDGAAGVAAVLLSAVGRPTPEWDRLFLIR</sequence>
<dbReference type="PRINTS" id="PR01950">
    <property type="entry name" value="LANCSUPER"/>
</dbReference>
<dbReference type="SUPFAM" id="SSF158745">
    <property type="entry name" value="LanC-like"/>
    <property type="match status" value="1"/>
</dbReference>
<protein>
    <submittedName>
        <fullName evidence="2">Lanthionine synthetase C family protein</fullName>
    </submittedName>
</protein>
<proteinExistence type="predicted"/>
<dbReference type="RefSeq" id="WP_407991841.1">
    <property type="nucleotide sequence ID" value="NZ_AP035881.2"/>
</dbReference>
<dbReference type="Gene3D" id="1.50.10.20">
    <property type="match status" value="1"/>
</dbReference>
<feature type="binding site" evidence="1">
    <location>
        <position position="334"/>
    </location>
    <ligand>
        <name>Zn(2+)</name>
        <dbReference type="ChEBI" id="CHEBI:29105"/>
    </ligand>
</feature>
<dbReference type="InterPro" id="IPR033889">
    <property type="entry name" value="LanC"/>
</dbReference>
<dbReference type="EMBL" id="AP035881">
    <property type="protein sequence ID" value="BFP49777.1"/>
    <property type="molecule type" value="Genomic_DNA"/>
</dbReference>
<feature type="binding site" evidence="1">
    <location>
        <position position="285"/>
    </location>
    <ligand>
        <name>Zn(2+)</name>
        <dbReference type="ChEBI" id="CHEBI:29105"/>
    </ligand>
</feature>
<dbReference type="CDD" id="cd04793">
    <property type="entry name" value="LanC"/>
    <property type="match status" value="1"/>
</dbReference>
<feature type="binding site" evidence="1">
    <location>
        <position position="335"/>
    </location>
    <ligand>
        <name>Zn(2+)</name>
        <dbReference type="ChEBI" id="CHEBI:29105"/>
    </ligand>
</feature>
<accession>A0AB33KBB7</accession>
<dbReference type="GO" id="GO:0046872">
    <property type="term" value="F:metal ion binding"/>
    <property type="evidence" value="ECO:0007669"/>
    <property type="project" value="UniProtKB-KW"/>
</dbReference>
<evidence type="ECO:0000313" key="2">
    <source>
        <dbReference type="EMBL" id="BFP49777.1"/>
    </source>
</evidence>
<dbReference type="SMART" id="SM01260">
    <property type="entry name" value="LANC_like"/>
    <property type="match status" value="1"/>
</dbReference>
<dbReference type="PRINTS" id="PR01955">
    <property type="entry name" value="LANCFRANKIA"/>
</dbReference>
<dbReference type="AlphaFoldDB" id="A0AB33KBB7"/>
<organism evidence="2">
    <name type="scientific">Kitasatospora sp. CMC57</name>
    <dbReference type="NCBI Taxonomy" id="3231513"/>
    <lineage>
        <taxon>Bacteria</taxon>
        <taxon>Bacillati</taxon>
        <taxon>Actinomycetota</taxon>
        <taxon>Actinomycetes</taxon>
        <taxon>Kitasatosporales</taxon>
        <taxon>Streptomycetaceae</taxon>
        <taxon>Kitasatospora</taxon>
    </lineage>
</organism>
<reference evidence="2" key="1">
    <citation type="submission" date="2024-07" db="EMBL/GenBank/DDBJ databases">
        <title>Complete genome sequences of cellulolytic bacteria, Kitasatospora sp. CMC57 and Streptomyces sp. CMC78, isolated from Japanese agricultural soil.</title>
        <authorList>
            <person name="Hashimoto T."/>
            <person name="Ito M."/>
            <person name="Iwamoto M."/>
            <person name="Fukahori D."/>
            <person name="Shoda T."/>
            <person name="Sakoda M."/>
            <person name="Morohoshi T."/>
            <person name="Mitsuboshi M."/>
            <person name="Nishizawa T."/>
        </authorList>
    </citation>
    <scope>NUCLEOTIDE SEQUENCE</scope>
    <source>
        <strain evidence="2">CMC57</strain>
    </source>
</reference>